<comment type="caution">
    <text evidence="7">The sequence shown here is derived from an EMBL/GenBank/DDBJ whole genome shotgun (WGS) entry which is preliminary data.</text>
</comment>
<feature type="coiled-coil region" evidence="4">
    <location>
        <begin position="85"/>
        <end position="146"/>
    </location>
</feature>
<dbReference type="GO" id="GO:0007131">
    <property type="term" value="P:reciprocal meiotic recombination"/>
    <property type="evidence" value="ECO:0007669"/>
    <property type="project" value="TreeGrafter"/>
</dbReference>
<protein>
    <recommendedName>
        <fullName evidence="9">Meiotic nuclear division protein 1 homolog</fullName>
    </recommendedName>
</protein>
<evidence type="ECO:0000313" key="8">
    <source>
        <dbReference type="Proteomes" id="UP001314170"/>
    </source>
</evidence>
<reference evidence="7 8" key="1">
    <citation type="submission" date="2024-01" db="EMBL/GenBank/DDBJ databases">
        <authorList>
            <person name="Waweru B."/>
        </authorList>
    </citation>
    <scope>NUCLEOTIDE SEQUENCE [LARGE SCALE GENOMIC DNA]</scope>
</reference>
<feature type="domain" description="Mnd1 HTH" evidence="5">
    <location>
        <begin position="16"/>
        <end position="74"/>
    </location>
</feature>
<evidence type="ECO:0000313" key="7">
    <source>
        <dbReference type="EMBL" id="CAK7324892.1"/>
    </source>
</evidence>
<keyword evidence="2 4" id="KW-0175">Coiled coil</keyword>
<dbReference type="InterPro" id="IPR040661">
    <property type="entry name" value="LZ3wCH"/>
</dbReference>
<sequence length="289" mass="32680">MSKKRGLSLEEKREKILQIFYDSQDFFLLKELEKLGPKKGVISQSVKDVVQSLVDDDLVSKDKIGTSVYFWSLPSCAGNQLRNVYRKLDSDLQSSKKRYAELVDQCGALKKGREESDEREEALAVLKTIEMKHNELKEEMGKYADNDPAAFEAMISSSFRHIDSFNSKIAEKAIEVAHVAANRWTDNIFTLRQWCSNNFPQAKEQLENMYQEVQSVLGVTLSFDSHAIIVSNGICLSNFLVSVVHKESTLIVSIEPVYQAGITDDFDYLELLPVIPLDSVTDQMPEGNP</sequence>
<evidence type="ECO:0000256" key="2">
    <source>
        <dbReference type="ARBA" id="ARBA00023054"/>
    </source>
</evidence>
<name>A0AAV1QWF3_9ROSI</name>
<accession>A0AAV1QWF3</accession>
<feature type="domain" description="Leucine zipper with capping helix" evidence="6">
    <location>
        <begin position="171"/>
        <end position="209"/>
    </location>
</feature>
<organism evidence="7 8">
    <name type="scientific">Dovyalis caffra</name>
    <dbReference type="NCBI Taxonomy" id="77055"/>
    <lineage>
        <taxon>Eukaryota</taxon>
        <taxon>Viridiplantae</taxon>
        <taxon>Streptophyta</taxon>
        <taxon>Embryophyta</taxon>
        <taxon>Tracheophyta</taxon>
        <taxon>Spermatophyta</taxon>
        <taxon>Magnoliopsida</taxon>
        <taxon>eudicotyledons</taxon>
        <taxon>Gunneridae</taxon>
        <taxon>Pentapetalae</taxon>
        <taxon>rosids</taxon>
        <taxon>fabids</taxon>
        <taxon>Malpighiales</taxon>
        <taxon>Salicaceae</taxon>
        <taxon>Flacourtieae</taxon>
        <taxon>Dovyalis</taxon>
    </lineage>
</organism>
<evidence type="ECO:0000256" key="1">
    <source>
        <dbReference type="ARBA" id="ARBA00004123"/>
    </source>
</evidence>
<gene>
    <name evidence="7" type="ORF">DCAF_LOCUS2558</name>
</gene>
<dbReference type="Proteomes" id="UP001314170">
    <property type="component" value="Unassembled WGS sequence"/>
</dbReference>
<dbReference type="AlphaFoldDB" id="A0AAV1QWF3"/>
<proteinExistence type="predicted"/>
<keyword evidence="8" id="KW-1185">Reference proteome</keyword>
<comment type="subcellular location">
    <subcellularLocation>
        <location evidence="1">Nucleus</location>
    </subcellularLocation>
</comment>
<evidence type="ECO:0000256" key="3">
    <source>
        <dbReference type="ARBA" id="ARBA00023242"/>
    </source>
</evidence>
<dbReference type="InterPro" id="IPR040453">
    <property type="entry name" value="Mnd1_HTH"/>
</dbReference>
<dbReference type="GO" id="GO:0005634">
    <property type="term" value="C:nucleus"/>
    <property type="evidence" value="ECO:0007669"/>
    <property type="project" value="UniProtKB-SubCell"/>
</dbReference>
<evidence type="ECO:0008006" key="9">
    <source>
        <dbReference type="Google" id="ProtNLM"/>
    </source>
</evidence>
<evidence type="ECO:0000259" key="5">
    <source>
        <dbReference type="Pfam" id="PF03962"/>
    </source>
</evidence>
<dbReference type="Pfam" id="PF03962">
    <property type="entry name" value="Mnd1"/>
    <property type="match status" value="1"/>
</dbReference>
<dbReference type="Pfam" id="PF18517">
    <property type="entry name" value="LZ3wCH"/>
    <property type="match status" value="1"/>
</dbReference>
<keyword evidence="3" id="KW-0539">Nucleus</keyword>
<dbReference type="PANTHER" id="PTHR31398">
    <property type="entry name" value="MEIOTIC NUCLEAR DIVISION PROTEIN 1 HOMOLOG"/>
    <property type="match status" value="1"/>
</dbReference>
<dbReference type="PANTHER" id="PTHR31398:SF0">
    <property type="entry name" value="MEIOTIC NUCLEAR DIVISION PROTEIN 1 HOMOLOG"/>
    <property type="match status" value="1"/>
</dbReference>
<dbReference type="EMBL" id="CAWUPB010000794">
    <property type="protein sequence ID" value="CAK7324892.1"/>
    <property type="molecule type" value="Genomic_DNA"/>
</dbReference>
<evidence type="ECO:0000259" key="6">
    <source>
        <dbReference type="Pfam" id="PF18517"/>
    </source>
</evidence>
<evidence type="ECO:0000256" key="4">
    <source>
        <dbReference type="SAM" id="Coils"/>
    </source>
</evidence>